<dbReference type="Proteomes" id="UP000694036">
    <property type="component" value="Chromosome"/>
</dbReference>
<dbReference type="PROSITE" id="PS00092">
    <property type="entry name" value="N6_MTASE"/>
    <property type="match status" value="1"/>
</dbReference>
<dbReference type="GeneID" id="65556966"/>
<organism evidence="2 3">
    <name type="scientific">Saccharolobus shibatae</name>
    <dbReference type="NCBI Taxonomy" id="2286"/>
    <lineage>
        <taxon>Archaea</taxon>
        <taxon>Thermoproteota</taxon>
        <taxon>Thermoprotei</taxon>
        <taxon>Sulfolobales</taxon>
        <taxon>Sulfolobaceae</taxon>
        <taxon>Saccharolobus</taxon>
    </lineage>
</organism>
<gene>
    <name evidence="2" type="ORF">J5U22_01551</name>
</gene>
<dbReference type="GO" id="GO:0008168">
    <property type="term" value="F:methyltransferase activity"/>
    <property type="evidence" value="ECO:0007669"/>
    <property type="project" value="InterPro"/>
</dbReference>
<proteinExistence type="predicted"/>
<evidence type="ECO:0000313" key="2">
    <source>
        <dbReference type="EMBL" id="QXJ35004.1"/>
    </source>
</evidence>
<evidence type="ECO:0000313" key="3">
    <source>
        <dbReference type="Proteomes" id="UP000694036"/>
    </source>
</evidence>
<sequence>MDKLLIETDDFSSIVSKIDRKAAKEKGPGRPPFWEIVFWWGREPLLSARAFITASLLPEYFNIDEYKKIIRLDKDLPHKFNPETNEKFGSFILLDPYAGFGSIVLEAKRLGLKKVIASDPIPTAYVFLKGVLVYPKYGQKLINDIQKYGQYLIESIKEDVKELYGEYTGCVGAWEVKCPICGNYTPLSFTWHLLELKGSGSEDEEEGEEKVRTGVFKRIVYMRPVMENNKLRIKVIDLNKELKKKSINARVTKNRIIIKDSDKSYEIPEGNVKVGNKYARCLYCGSVLPDKGDEWYVREAIREWNKNYEKFLSSEISLEELRNSKARPTLLVKFKGEGKNQEFEEITKKDEEVFWEAFDKLREIDIMKIPTEKAFPYGILTFTRWGMDKFYKLFNARQLVILTKIVDRLNELRNEINGDEGYKEAITTYLTMAFLNHVRYNSMLTLIESTRAFNVPITAFRGLAFSWSWVEISPLANISGSLTKLLEHVKKGLEYLVQTNTNPQVEVIHSDLNNLQTEHVDLIVTNPPFADDKPYVSDYFYVWLKRIFPFPYNTQWEEFMPRGINKTYNGIVGTLEYFREKLAETFLRLYDLLKDNGTLVTFYSNSLPEAWVSLLYAGWYTSKFRIIATHTVTTKDKTRMTAIVSTVTLDKSIVIAWRKKAEGSKLIQDVRDEAISSVSKWLSYYVKSGKLSIDTYIQTLGKVLSIFTKYEKIIGIGGEGIKAVENLVKNYIYPITTQAIIKGLSESVGVRVDDPYSSFYILVKVLLPPVSGGVRKIDRNSLVLLNVTGDIAEKDLERNDIIQVDRRRKSIILNEPESVNSVSDGILSFEKLEHVKEAKAGNYNLNNPVQVLHYLEYVALKFPDKLKEEIDKLKEKSRFVNEAIAIAKIFSEILPENDVEREPSRKISDVERFL</sequence>
<dbReference type="EMBL" id="CP077713">
    <property type="protein sequence ID" value="QXJ35004.1"/>
    <property type="molecule type" value="Genomic_DNA"/>
</dbReference>
<dbReference type="REBASE" id="513333">
    <property type="entry name" value="M2.SshS38AORF1550P"/>
</dbReference>
<name>A0A8F5C0R2_9CREN</name>
<dbReference type="GO" id="GO:0032259">
    <property type="term" value="P:methylation"/>
    <property type="evidence" value="ECO:0007669"/>
    <property type="project" value="InterPro"/>
</dbReference>
<dbReference type="AlphaFoldDB" id="A0A8F5C0R2"/>
<dbReference type="Pfam" id="PF06634">
    <property type="entry name" value="DUF1156"/>
    <property type="match status" value="1"/>
</dbReference>
<protein>
    <recommendedName>
        <fullName evidence="1">DUF1156 domain-containing protein</fullName>
    </recommendedName>
</protein>
<dbReference type="InterPro" id="IPR009537">
    <property type="entry name" value="DUF1156"/>
</dbReference>
<dbReference type="RefSeq" id="WP_218257722.1">
    <property type="nucleotide sequence ID" value="NZ_CP077713.1"/>
</dbReference>
<dbReference type="InterPro" id="IPR002052">
    <property type="entry name" value="DNA_methylase_N6_adenine_CS"/>
</dbReference>
<accession>A0A8F5C0R2</accession>
<reference evidence="2 3" key="1">
    <citation type="journal article" date="2021" name="Environ. Microbiol.">
        <title>New insights into the diversity and evolution of the archaeal mobilome from three complete genomes of Saccharolobus shibatae.</title>
        <authorList>
            <person name="Medvedeva S."/>
            <person name="Brandt D."/>
            <person name="Cvirkaite-Krupovic V."/>
            <person name="Liu Y."/>
            <person name="Severinov K."/>
            <person name="Ishino S."/>
            <person name="Ishino Y."/>
            <person name="Prangishvili D."/>
            <person name="Kalinowski J."/>
            <person name="Krupovic M."/>
        </authorList>
    </citation>
    <scope>NUCLEOTIDE SEQUENCE [LARGE SCALE GENOMIC DNA]</scope>
    <source>
        <strain evidence="2 3">S38A</strain>
    </source>
</reference>
<evidence type="ECO:0000259" key="1">
    <source>
        <dbReference type="Pfam" id="PF06634"/>
    </source>
</evidence>
<dbReference type="GO" id="GO:0003676">
    <property type="term" value="F:nucleic acid binding"/>
    <property type="evidence" value="ECO:0007669"/>
    <property type="project" value="InterPro"/>
</dbReference>
<keyword evidence="3" id="KW-1185">Reference proteome</keyword>
<feature type="domain" description="DUF1156" evidence="1">
    <location>
        <begin position="15"/>
        <end position="65"/>
    </location>
</feature>